<dbReference type="InterPro" id="IPR027417">
    <property type="entry name" value="P-loop_NTPase"/>
</dbReference>
<dbReference type="Pfam" id="PF13304">
    <property type="entry name" value="AAA_21"/>
    <property type="match status" value="1"/>
</dbReference>
<dbReference type="GO" id="GO:0016887">
    <property type="term" value="F:ATP hydrolysis activity"/>
    <property type="evidence" value="ECO:0007669"/>
    <property type="project" value="InterPro"/>
</dbReference>
<dbReference type="Proteomes" id="UP000095453">
    <property type="component" value="Unassembled WGS sequence"/>
</dbReference>
<dbReference type="RefSeq" id="WP_055171612.1">
    <property type="nucleotide sequence ID" value="NZ_CYXX01000035.1"/>
</dbReference>
<dbReference type="PANTHER" id="PTHR40396:SF1">
    <property type="entry name" value="ATPASE AAA-TYPE CORE DOMAIN-CONTAINING PROTEIN"/>
    <property type="match status" value="1"/>
</dbReference>
<dbReference type="InterPro" id="IPR003959">
    <property type="entry name" value="ATPase_AAA_core"/>
</dbReference>
<feature type="domain" description="ATPase AAA-type core" evidence="1">
    <location>
        <begin position="46"/>
        <end position="391"/>
    </location>
</feature>
<dbReference type="GO" id="GO:0005524">
    <property type="term" value="F:ATP binding"/>
    <property type="evidence" value="ECO:0007669"/>
    <property type="project" value="InterPro"/>
</dbReference>
<dbReference type="EMBL" id="CYXX01000035">
    <property type="protein sequence ID" value="CUN28794.1"/>
    <property type="molecule type" value="Genomic_DNA"/>
</dbReference>
<accession>A0A173VP63</accession>
<dbReference type="SUPFAM" id="SSF52540">
    <property type="entry name" value="P-loop containing nucleoside triphosphate hydrolases"/>
    <property type="match status" value="1"/>
</dbReference>
<reference evidence="2 3" key="1">
    <citation type="submission" date="2015-09" db="EMBL/GenBank/DDBJ databases">
        <authorList>
            <consortium name="Pathogen Informatics"/>
        </authorList>
    </citation>
    <scope>NUCLEOTIDE SEQUENCE [LARGE SCALE GENOMIC DNA]</scope>
    <source>
        <strain evidence="2 3">2789STDY5608887</strain>
    </source>
</reference>
<dbReference type="AlphaFoldDB" id="A0A173VP63"/>
<gene>
    <name evidence="2" type="ORF">ERS852444_03207</name>
</gene>
<name>A0A173VP63_9FIRM</name>
<organism evidence="2 3">
    <name type="scientific">Roseburia inulinivorans</name>
    <dbReference type="NCBI Taxonomy" id="360807"/>
    <lineage>
        <taxon>Bacteria</taxon>
        <taxon>Bacillati</taxon>
        <taxon>Bacillota</taxon>
        <taxon>Clostridia</taxon>
        <taxon>Lachnospirales</taxon>
        <taxon>Lachnospiraceae</taxon>
        <taxon>Roseburia</taxon>
    </lineage>
</organism>
<evidence type="ECO:0000313" key="2">
    <source>
        <dbReference type="EMBL" id="CUN28794.1"/>
    </source>
</evidence>
<protein>
    <submittedName>
        <fullName evidence="2">Predicted ATPase</fullName>
    </submittedName>
</protein>
<evidence type="ECO:0000313" key="3">
    <source>
        <dbReference type="Proteomes" id="UP000095453"/>
    </source>
</evidence>
<sequence length="478" mass="55943">MLVKVSVENFKSFDKAAELTMISSNKIRTNANHRLKIKSTQLLKYAVVYGANASGKTNLALFFKFFKDSVCNGIPIEATQMFCKNRQENKERESSFEIQITVGDKFYAYGFSAVLSRRKVTGEWLYELYQNGSAKCLFEREGSKRPVLNDGITLTNTEKNKFETYADDFEGNETSLFLTEMNRGKKYSTRSKLLFFRDVYDWIQNHISIITPDTPLIDLEYYYDDNSLKLINKLIKTFDTGISQVKIEEITLDELSNALPKSVFDKMMQHVKNRMEEQEEPSFRMTMRSKETFFNIEVEGHSEPKVTTIRLHHNKSFYEFGFDEESDGTRRLFDLMDMLLNKREDVLYVVDELERSLHPKLTERFLQLFMQLHDEQRMQLLFTTHESSIMDQAIFRRDEIWFVERNAENASSIYSLDRFKERYDKVLSKAYLEGRYGAIPVFSTFDFARATSQTDVLAQTPDDCRDSAESISVPREEE</sequence>
<dbReference type="PANTHER" id="PTHR40396">
    <property type="entry name" value="ATPASE-LIKE PROTEIN"/>
    <property type="match status" value="1"/>
</dbReference>
<evidence type="ECO:0000259" key="1">
    <source>
        <dbReference type="Pfam" id="PF13304"/>
    </source>
</evidence>
<dbReference type="Gene3D" id="3.40.50.300">
    <property type="entry name" value="P-loop containing nucleotide triphosphate hydrolases"/>
    <property type="match status" value="1"/>
</dbReference>
<proteinExistence type="predicted"/>